<evidence type="ECO:0000313" key="28">
    <source>
        <dbReference type="EMBL" id="CAB4362876.1"/>
    </source>
</evidence>
<comment type="catalytic activity">
    <reaction evidence="25">
        <text>dodecanoyl-CoA + H2O = dodecanoate + CoA + H(+)</text>
        <dbReference type="Rhea" id="RHEA:30135"/>
        <dbReference type="ChEBI" id="CHEBI:15377"/>
        <dbReference type="ChEBI" id="CHEBI:15378"/>
        <dbReference type="ChEBI" id="CHEBI:18262"/>
        <dbReference type="ChEBI" id="CHEBI:57287"/>
        <dbReference type="ChEBI" id="CHEBI:57375"/>
    </reaction>
    <physiologicalReaction direction="left-to-right" evidence="25">
        <dbReference type="Rhea" id="RHEA:30136"/>
    </physiologicalReaction>
</comment>
<evidence type="ECO:0000256" key="12">
    <source>
        <dbReference type="ARBA" id="ARBA00023098"/>
    </source>
</evidence>
<evidence type="ECO:0000256" key="10">
    <source>
        <dbReference type="ARBA" id="ARBA00022832"/>
    </source>
</evidence>
<dbReference type="EMBL" id="CAFBMT010000003">
    <property type="protein sequence ID" value="CAB4918592.1"/>
    <property type="molecule type" value="Genomic_DNA"/>
</dbReference>
<comment type="catalytic activity">
    <reaction evidence="17">
        <text>(9Z)-octadecenoyl-CoA + H2O = (9Z)-octadecenoate + CoA + H(+)</text>
        <dbReference type="Rhea" id="RHEA:40139"/>
        <dbReference type="ChEBI" id="CHEBI:15377"/>
        <dbReference type="ChEBI" id="CHEBI:15378"/>
        <dbReference type="ChEBI" id="CHEBI:30823"/>
        <dbReference type="ChEBI" id="CHEBI:57287"/>
        <dbReference type="ChEBI" id="CHEBI:57387"/>
    </reaction>
    <physiologicalReaction direction="left-to-right" evidence="17">
        <dbReference type="Rhea" id="RHEA:40140"/>
    </physiologicalReaction>
</comment>
<evidence type="ECO:0000256" key="13">
    <source>
        <dbReference type="ARBA" id="ARBA00023128"/>
    </source>
</evidence>
<evidence type="ECO:0000313" key="31">
    <source>
        <dbReference type="EMBL" id="CAB4918592.1"/>
    </source>
</evidence>
<evidence type="ECO:0000256" key="24">
    <source>
        <dbReference type="ARBA" id="ARBA00047969"/>
    </source>
</evidence>
<dbReference type="EC" id="3.1.2.2" evidence="19"/>
<evidence type="ECO:0000256" key="8">
    <source>
        <dbReference type="ARBA" id="ARBA00022792"/>
    </source>
</evidence>
<dbReference type="GO" id="GO:0032587">
    <property type="term" value="C:ruffle membrane"/>
    <property type="evidence" value="ECO:0007669"/>
    <property type="project" value="UniProtKB-SubCell"/>
</dbReference>
<keyword evidence="14" id="KW-0472">Membrane</keyword>
<comment type="similarity">
    <text evidence="18">Belongs to the THEM4/THEM5 thioesterase family.</text>
</comment>
<proteinExistence type="inferred from homology"/>
<organism evidence="30">
    <name type="scientific">freshwater metagenome</name>
    <dbReference type="NCBI Taxonomy" id="449393"/>
    <lineage>
        <taxon>unclassified sequences</taxon>
        <taxon>metagenomes</taxon>
        <taxon>ecological metagenomes</taxon>
    </lineage>
</organism>
<keyword evidence="9" id="KW-0378">Hydrolase</keyword>
<keyword evidence="6" id="KW-0963">Cytoplasm</keyword>
<evidence type="ECO:0000256" key="17">
    <source>
        <dbReference type="ARBA" id="ARBA00037002"/>
    </source>
</evidence>
<evidence type="ECO:0000313" key="32">
    <source>
        <dbReference type="EMBL" id="CAB5021137.1"/>
    </source>
</evidence>
<dbReference type="EMBL" id="CAEZYF010000003">
    <property type="protein sequence ID" value="CAB4710888.1"/>
    <property type="molecule type" value="Genomic_DNA"/>
</dbReference>
<keyword evidence="11" id="KW-0809">Transit peptide</keyword>
<dbReference type="EMBL" id="CAFBOL010000171">
    <property type="protein sequence ID" value="CAB5021137.1"/>
    <property type="molecule type" value="Genomic_DNA"/>
</dbReference>
<sequence length="204" mass="22721">MTDTSTPDPWHARPPLSWDGGAEFGPYIEAVRELQDLIGSTNPPADVLEAMSRRVAELSEFLRPYRCNELDLIPGRRRDLPGRGHPFLPPAIYTEIGDDYLVGRVRFTQYYLGGNGAVHGGALPLLFDEVLGHLCNLGGRKVARTAYLHVNYRSITPVDTDLVIEARIEREEGRKRYLSGRLLHGDTLCSDAEGLFLQLLPGQP</sequence>
<dbReference type="PANTHER" id="PTHR12418:SF19">
    <property type="entry name" value="ACYL-COENZYME A THIOESTERASE THEM4"/>
    <property type="match status" value="1"/>
</dbReference>
<dbReference type="GO" id="GO:0005758">
    <property type="term" value="C:mitochondrial intermembrane space"/>
    <property type="evidence" value="ECO:0007669"/>
    <property type="project" value="UniProtKB-SubCell"/>
</dbReference>
<dbReference type="PANTHER" id="PTHR12418">
    <property type="entry name" value="ACYL-COENZYME A THIOESTERASE THEM4"/>
    <property type="match status" value="1"/>
</dbReference>
<keyword evidence="15" id="KW-0966">Cell projection</keyword>
<keyword evidence="5" id="KW-1003">Cell membrane</keyword>
<evidence type="ECO:0000313" key="30">
    <source>
        <dbReference type="EMBL" id="CAB4852683.1"/>
    </source>
</evidence>
<dbReference type="GO" id="GO:0005743">
    <property type="term" value="C:mitochondrial inner membrane"/>
    <property type="evidence" value="ECO:0007669"/>
    <property type="project" value="UniProtKB-SubCell"/>
</dbReference>
<protein>
    <recommendedName>
        <fullName evidence="20">Acyl-coenzyme A thioesterase THEM4</fullName>
        <ecNumber evidence="19">3.1.2.2</ecNumber>
    </recommendedName>
    <alternativeName>
        <fullName evidence="21">Thioesterase superfamily member 4</fullName>
    </alternativeName>
</protein>
<evidence type="ECO:0000256" key="9">
    <source>
        <dbReference type="ARBA" id="ARBA00022801"/>
    </source>
</evidence>
<evidence type="ECO:0000313" key="29">
    <source>
        <dbReference type="EMBL" id="CAB4710888.1"/>
    </source>
</evidence>
<dbReference type="GO" id="GO:0006631">
    <property type="term" value="P:fatty acid metabolic process"/>
    <property type="evidence" value="ECO:0007669"/>
    <property type="project" value="UniProtKB-KW"/>
</dbReference>
<comment type="catalytic activity">
    <reaction evidence="26">
        <text>tetradecanoyl-CoA + H2O = tetradecanoate + CoA + H(+)</text>
        <dbReference type="Rhea" id="RHEA:40119"/>
        <dbReference type="ChEBI" id="CHEBI:15377"/>
        <dbReference type="ChEBI" id="CHEBI:15378"/>
        <dbReference type="ChEBI" id="CHEBI:30807"/>
        <dbReference type="ChEBI" id="CHEBI:57287"/>
        <dbReference type="ChEBI" id="CHEBI:57385"/>
    </reaction>
    <physiologicalReaction direction="left-to-right" evidence="26">
        <dbReference type="Rhea" id="RHEA:40120"/>
    </physiologicalReaction>
</comment>
<dbReference type="EMBL" id="CAESGF010000003">
    <property type="protein sequence ID" value="CAB4362876.1"/>
    <property type="molecule type" value="Genomic_DNA"/>
</dbReference>
<dbReference type="EMBL" id="CAFBIY010000146">
    <property type="protein sequence ID" value="CAB4852683.1"/>
    <property type="molecule type" value="Genomic_DNA"/>
</dbReference>
<evidence type="ECO:0000256" key="4">
    <source>
        <dbReference type="ARBA" id="ARBA00004637"/>
    </source>
</evidence>
<name>A0A6J7CAX8_9ZZZZ</name>
<dbReference type="CDD" id="cd03443">
    <property type="entry name" value="PaaI_thioesterase"/>
    <property type="match status" value="1"/>
</dbReference>
<evidence type="ECO:0000256" key="1">
    <source>
        <dbReference type="ARBA" id="ARBA00004496"/>
    </source>
</evidence>
<evidence type="ECO:0000256" key="5">
    <source>
        <dbReference type="ARBA" id="ARBA00022475"/>
    </source>
</evidence>
<gene>
    <name evidence="29" type="ORF">UFOPK2656_00665</name>
    <name evidence="30" type="ORF">UFOPK3267_02226</name>
    <name evidence="31" type="ORF">UFOPK3651_00703</name>
    <name evidence="32" type="ORF">UFOPK3931_03364</name>
    <name evidence="28" type="ORF">UFOPK4189_00663</name>
</gene>
<evidence type="ECO:0000256" key="2">
    <source>
        <dbReference type="ARBA" id="ARBA00004569"/>
    </source>
</evidence>
<feature type="domain" description="Thioesterase" evidence="27">
    <location>
        <begin position="115"/>
        <end position="174"/>
    </location>
</feature>
<dbReference type="GO" id="GO:0016787">
    <property type="term" value="F:hydrolase activity"/>
    <property type="evidence" value="ECO:0007669"/>
    <property type="project" value="UniProtKB-KW"/>
</dbReference>
<evidence type="ECO:0000256" key="14">
    <source>
        <dbReference type="ARBA" id="ARBA00023136"/>
    </source>
</evidence>
<keyword evidence="7" id="KW-0053">Apoptosis</keyword>
<keyword evidence="8" id="KW-0999">Mitochondrion inner membrane</keyword>
<evidence type="ECO:0000256" key="18">
    <source>
        <dbReference type="ARBA" id="ARBA00038456"/>
    </source>
</evidence>
<dbReference type="Pfam" id="PF03061">
    <property type="entry name" value="4HBT"/>
    <property type="match status" value="1"/>
</dbReference>
<dbReference type="InterPro" id="IPR029069">
    <property type="entry name" value="HotDog_dom_sf"/>
</dbReference>
<evidence type="ECO:0000256" key="22">
    <source>
        <dbReference type="ARBA" id="ARBA00047588"/>
    </source>
</evidence>
<evidence type="ECO:0000256" key="15">
    <source>
        <dbReference type="ARBA" id="ARBA00023273"/>
    </source>
</evidence>
<keyword evidence="10" id="KW-0276">Fatty acid metabolism</keyword>
<dbReference type="Gene3D" id="3.10.129.10">
    <property type="entry name" value="Hotdog Thioesterase"/>
    <property type="match status" value="1"/>
</dbReference>
<evidence type="ECO:0000256" key="11">
    <source>
        <dbReference type="ARBA" id="ARBA00022946"/>
    </source>
</evidence>
<comment type="catalytic activity">
    <reaction evidence="16">
        <text>(5Z,8Z,11Z,14Z)-eicosatetraenoyl-CoA + H2O = (5Z,8Z,11Z,14Z)-eicosatetraenoate + CoA + H(+)</text>
        <dbReference type="Rhea" id="RHEA:40151"/>
        <dbReference type="ChEBI" id="CHEBI:15377"/>
        <dbReference type="ChEBI" id="CHEBI:15378"/>
        <dbReference type="ChEBI" id="CHEBI:32395"/>
        <dbReference type="ChEBI" id="CHEBI:57287"/>
        <dbReference type="ChEBI" id="CHEBI:57368"/>
    </reaction>
    <physiologicalReaction direction="left-to-right" evidence="16">
        <dbReference type="Rhea" id="RHEA:40152"/>
    </physiologicalReaction>
</comment>
<evidence type="ECO:0000256" key="25">
    <source>
        <dbReference type="ARBA" id="ARBA00048074"/>
    </source>
</evidence>
<comment type="catalytic activity">
    <reaction evidence="22">
        <text>octanoyl-CoA + H2O = octanoate + CoA + H(+)</text>
        <dbReference type="Rhea" id="RHEA:30143"/>
        <dbReference type="ChEBI" id="CHEBI:15377"/>
        <dbReference type="ChEBI" id="CHEBI:15378"/>
        <dbReference type="ChEBI" id="CHEBI:25646"/>
        <dbReference type="ChEBI" id="CHEBI:57287"/>
        <dbReference type="ChEBI" id="CHEBI:57386"/>
    </reaction>
    <physiologicalReaction direction="left-to-right" evidence="22">
        <dbReference type="Rhea" id="RHEA:30144"/>
    </physiologicalReaction>
</comment>
<evidence type="ECO:0000256" key="3">
    <source>
        <dbReference type="ARBA" id="ARBA00004632"/>
    </source>
</evidence>
<evidence type="ECO:0000256" key="21">
    <source>
        <dbReference type="ARBA" id="ARBA00043210"/>
    </source>
</evidence>
<dbReference type="InterPro" id="IPR052365">
    <property type="entry name" value="THEM4/THEM5_acyl-CoA_thioest"/>
</dbReference>
<keyword evidence="13" id="KW-0496">Mitochondrion</keyword>
<comment type="subcellular location">
    <subcellularLocation>
        <location evidence="3">Cell projection</location>
        <location evidence="3">Ruffle membrane</location>
    </subcellularLocation>
    <subcellularLocation>
        <location evidence="1">Cytoplasm</location>
    </subcellularLocation>
    <subcellularLocation>
        <location evidence="4">Mitochondrion inner membrane</location>
        <topology evidence="4">Peripheral membrane protein</topology>
    </subcellularLocation>
    <subcellularLocation>
        <location evidence="2">Mitochondrion intermembrane space</location>
    </subcellularLocation>
</comment>
<evidence type="ECO:0000256" key="16">
    <source>
        <dbReference type="ARBA" id="ARBA00035852"/>
    </source>
</evidence>
<dbReference type="GO" id="GO:0006915">
    <property type="term" value="P:apoptotic process"/>
    <property type="evidence" value="ECO:0007669"/>
    <property type="project" value="UniProtKB-KW"/>
</dbReference>
<keyword evidence="12" id="KW-0443">Lipid metabolism</keyword>
<dbReference type="SUPFAM" id="SSF54637">
    <property type="entry name" value="Thioesterase/thiol ester dehydrase-isomerase"/>
    <property type="match status" value="1"/>
</dbReference>
<evidence type="ECO:0000256" key="6">
    <source>
        <dbReference type="ARBA" id="ARBA00022490"/>
    </source>
</evidence>
<comment type="catalytic activity">
    <reaction evidence="24">
        <text>decanoyl-CoA + H2O = decanoate + CoA + H(+)</text>
        <dbReference type="Rhea" id="RHEA:40059"/>
        <dbReference type="ChEBI" id="CHEBI:15377"/>
        <dbReference type="ChEBI" id="CHEBI:15378"/>
        <dbReference type="ChEBI" id="CHEBI:27689"/>
        <dbReference type="ChEBI" id="CHEBI:57287"/>
        <dbReference type="ChEBI" id="CHEBI:61430"/>
    </reaction>
    <physiologicalReaction direction="left-to-right" evidence="24">
        <dbReference type="Rhea" id="RHEA:40060"/>
    </physiologicalReaction>
</comment>
<accession>A0A6J7CAX8</accession>
<evidence type="ECO:0000256" key="19">
    <source>
        <dbReference type="ARBA" id="ARBA00038848"/>
    </source>
</evidence>
<evidence type="ECO:0000256" key="20">
    <source>
        <dbReference type="ARBA" id="ARBA00040123"/>
    </source>
</evidence>
<evidence type="ECO:0000256" key="7">
    <source>
        <dbReference type="ARBA" id="ARBA00022703"/>
    </source>
</evidence>
<evidence type="ECO:0000259" key="27">
    <source>
        <dbReference type="Pfam" id="PF03061"/>
    </source>
</evidence>
<evidence type="ECO:0000256" key="26">
    <source>
        <dbReference type="ARBA" id="ARBA00048180"/>
    </source>
</evidence>
<comment type="catalytic activity">
    <reaction evidence="23">
        <text>hexadecanoyl-CoA + H2O = hexadecanoate + CoA + H(+)</text>
        <dbReference type="Rhea" id="RHEA:16645"/>
        <dbReference type="ChEBI" id="CHEBI:7896"/>
        <dbReference type="ChEBI" id="CHEBI:15377"/>
        <dbReference type="ChEBI" id="CHEBI:15378"/>
        <dbReference type="ChEBI" id="CHEBI:57287"/>
        <dbReference type="ChEBI" id="CHEBI:57379"/>
        <dbReference type="EC" id="3.1.2.2"/>
    </reaction>
    <physiologicalReaction direction="left-to-right" evidence="23">
        <dbReference type="Rhea" id="RHEA:16646"/>
    </physiologicalReaction>
</comment>
<dbReference type="AlphaFoldDB" id="A0A6J7CAX8"/>
<reference evidence="30" key="1">
    <citation type="submission" date="2020-05" db="EMBL/GenBank/DDBJ databases">
        <authorList>
            <person name="Chiriac C."/>
            <person name="Salcher M."/>
            <person name="Ghai R."/>
            <person name="Kavagutti S V."/>
        </authorList>
    </citation>
    <scope>NUCLEOTIDE SEQUENCE</scope>
</reference>
<dbReference type="InterPro" id="IPR006683">
    <property type="entry name" value="Thioestr_dom"/>
</dbReference>
<evidence type="ECO:0000256" key="23">
    <source>
        <dbReference type="ARBA" id="ARBA00047734"/>
    </source>
</evidence>